<accession>A0ABN3BXA4</accession>
<reference evidence="2 3" key="1">
    <citation type="journal article" date="2019" name="Int. J. Syst. Evol. Microbiol.">
        <title>The Global Catalogue of Microorganisms (GCM) 10K type strain sequencing project: providing services to taxonomists for standard genome sequencing and annotation.</title>
        <authorList>
            <consortium name="The Broad Institute Genomics Platform"/>
            <consortium name="The Broad Institute Genome Sequencing Center for Infectious Disease"/>
            <person name="Wu L."/>
            <person name="Ma J."/>
        </authorList>
    </citation>
    <scope>NUCLEOTIDE SEQUENCE [LARGE SCALE GENOMIC DNA]</scope>
    <source>
        <strain evidence="2 3">JCM 16034</strain>
    </source>
</reference>
<organism evidence="2 3">
    <name type="scientific">Sinomonas flava</name>
    <dbReference type="NCBI Taxonomy" id="496857"/>
    <lineage>
        <taxon>Bacteria</taxon>
        <taxon>Bacillati</taxon>
        <taxon>Actinomycetota</taxon>
        <taxon>Actinomycetes</taxon>
        <taxon>Micrococcales</taxon>
        <taxon>Micrococcaceae</taxon>
        <taxon>Sinomonas</taxon>
    </lineage>
</organism>
<evidence type="ECO:0000256" key="1">
    <source>
        <dbReference type="SAM" id="MobiDB-lite"/>
    </source>
</evidence>
<dbReference type="InterPro" id="IPR053169">
    <property type="entry name" value="MUG_Protein"/>
</dbReference>
<dbReference type="PANTHER" id="PTHR47791">
    <property type="entry name" value="MEIOTICALLY UP-REGULATED GENE 191 PROTEIN"/>
    <property type="match status" value="1"/>
</dbReference>
<dbReference type="GO" id="GO:0016787">
    <property type="term" value="F:hydrolase activity"/>
    <property type="evidence" value="ECO:0007669"/>
    <property type="project" value="UniProtKB-KW"/>
</dbReference>
<dbReference type="Gene3D" id="1.50.10.20">
    <property type="match status" value="1"/>
</dbReference>
<keyword evidence="3" id="KW-1185">Reference proteome</keyword>
<dbReference type="InterPro" id="IPR008928">
    <property type="entry name" value="6-hairpin_glycosidase_sf"/>
</dbReference>
<dbReference type="InterPro" id="IPR005198">
    <property type="entry name" value="Glyco_hydro_76"/>
</dbReference>
<dbReference type="Pfam" id="PF03663">
    <property type="entry name" value="Glyco_hydro_76"/>
    <property type="match status" value="1"/>
</dbReference>
<proteinExistence type="predicted"/>
<feature type="region of interest" description="Disordered" evidence="1">
    <location>
        <begin position="79"/>
        <end position="115"/>
    </location>
</feature>
<dbReference type="SUPFAM" id="SSF48208">
    <property type="entry name" value="Six-hairpin glycosidases"/>
    <property type="match status" value="1"/>
</dbReference>
<dbReference type="Proteomes" id="UP001500432">
    <property type="component" value="Unassembled WGS sequence"/>
</dbReference>
<name>A0ABN3BXA4_9MICC</name>
<dbReference type="EMBL" id="BAAAQW010000007">
    <property type="protein sequence ID" value="GAA2201552.1"/>
    <property type="molecule type" value="Genomic_DNA"/>
</dbReference>
<evidence type="ECO:0000313" key="3">
    <source>
        <dbReference type="Proteomes" id="UP001500432"/>
    </source>
</evidence>
<evidence type="ECO:0000313" key="2">
    <source>
        <dbReference type="EMBL" id="GAA2201552.1"/>
    </source>
</evidence>
<feature type="region of interest" description="Disordered" evidence="1">
    <location>
        <begin position="354"/>
        <end position="382"/>
    </location>
</feature>
<gene>
    <name evidence="2" type="ORF">GCM10009849_26440</name>
</gene>
<dbReference type="PANTHER" id="PTHR47791:SF3">
    <property type="entry name" value="MEIOTICALLY UP-REGULATED GENE 191 PROTEIN"/>
    <property type="match status" value="1"/>
</dbReference>
<keyword evidence="2" id="KW-0378">Hydrolase</keyword>
<protein>
    <submittedName>
        <fullName evidence="2">Glycoside hydrolase family 76 protein</fullName>
    </submittedName>
</protein>
<comment type="caution">
    <text evidence="2">The sequence shown here is derived from an EMBL/GenBank/DDBJ whole genome shotgun (WGS) entry which is preliminary data.</text>
</comment>
<sequence length="407" mass="44466">MDQAPGDPTSAAEWARRAQTAADSVNEGFGHRLLGFVPGTWIGSIVRPRRVTLPWDPWNYWWQAHYLDCLVDASWRKLGGPAPQGGGPARRGQDPATQGQDPARGAGPSEPREPRELRLARALLRTIRIRNFLQYRNAFYDDMAWLALAAGRAEFLTQRVDERGIRSARNAARVLGAQLVSANTDDLEGGLFWNMKRDFKNTPATAPAALHFARAGDRERAQRLVDWLNARLLDPEQGLYLDGLRMSRDGSTTLVEDVWTYNQGPVLGALLELGGGANIGRAADLVEAVDRRLTLTLGGTRVLQANGDGDGGLFMGILARYLTVAAVSSGLPADARSTARRLVIDTAQAVWAGAEERTDGQGRAGRTFPMHPGRPASDAYPEGRGVELSTQLQAWMLLEFAHQLTRG</sequence>
<dbReference type="RefSeq" id="WP_344300221.1">
    <property type="nucleotide sequence ID" value="NZ_BAAAQW010000007.1"/>
</dbReference>